<keyword evidence="3" id="KW-0653">Protein transport</keyword>
<dbReference type="EMBL" id="LATX01001565">
    <property type="protein sequence ID" value="KTB40611.1"/>
    <property type="molecule type" value="Genomic_DNA"/>
</dbReference>
<dbReference type="PANTHER" id="PTHR22780">
    <property type="entry name" value="ADAPTIN, ALPHA/GAMMA/EPSILON"/>
    <property type="match status" value="1"/>
</dbReference>
<feature type="compositionally biased region" description="Low complexity" evidence="5">
    <location>
        <begin position="611"/>
        <end position="624"/>
    </location>
</feature>
<dbReference type="Pfam" id="PF01602">
    <property type="entry name" value="Adaptin_N"/>
    <property type="match status" value="1"/>
</dbReference>
<dbReference type="InterPro" id="IPR002553">
    <property type="entry name" value="Clathrin/coatomer_adapt-like_N"/>
</dbReference>
<reference evidence="7 8" key="1">
    <citation type="submission" date="2015-12" db="EMBL/GenBank/DDBJ databases">
        <title>Draft genome sequence of Moniliophthora roreri, the causal agent of frosty pod rot of cacao.</title>
        <authorList>
            <person name="Aime M.C."/>
            <person name="Diaz-Valderrama J.R."/>
            <person name="Kijpornyongpan T."/>
            <person name="Phillips-Mora W."/>
        </authorList>
    </citation>
    <scope>NUCLEOTIDE SEQUENCE [LARGE SCALE GENOMIC DNA]</scope>
    <source>
        <strain evidence="7 8">MCA 2952</strain>
    </source>
</reference>
<comment type="caution">
    <text evidence="7">The sequence shown here is derived from an EMBL/GenBank/DDBJ whole genome shotgun (WGS) entry which is preliminary data.</text>
</comment>
<evidence type="ECO:0000313" key="8">
    <source>
        <dbReference type="Proteomes" id="UP000054988"/>
    </source>
</evidence>
<keyword evidence="4" id="KW-0472">Membrane</keyword>
<dbReference type="GO" id="GO:0006886">
    <property type="term" value="P:intracellular protein transport"/>
    <property type="evidence" value="ECO:0007669"/>
    <property type="project" value="InterPro"/>
</dbReference>
<evidence type="ECO:0000256" key="3">
    <source>
        <dbReference type="ARBA" id="ARBA00022927"/>
    </source>
</evidence>
<dbReference type="GO" id="GO:0030117">
    <property type="term" value="C:membrane coat"/>
    <property type="evidence" value="ECO:0007669"/>
    <property type="project" value="InterPro"/>
</dbReference>
<evidence type="ECO:0000256" key="1">
    <source>
        <dbReference type="ARBA" id="ARBA00004308"/>
    </source>
</evidence>
<organism evidence="7 8">
    <name type="scientific">Moniliophthora roreri</name>
    <name type="common">Frosty pod rot fungus</name>
    <name type="synonym">Monilia roreri</name>
    <dbReference type="NCBI Taxonomy" id="221103"/>
    <lineage>
        <taxon>Eukaryota</taxon>
        <taxon>Fungi</taxon>
        <taxon>Dikarya</taxon>
        <taxon>Basidiomycota</taxon>
        <taxon>Agaricomycotina</taxon>
        <taxon>Agaricomycetes</taxon>
        <taxon>Agaricomycetidae</taxon>
        <taxon>Agaricales</taxon>
        <taxon>Marasmiineae</taxon>
        <taxon>Marasmiaceae</taxon>
        <taxon>Moniliophthora</taxon>
    </lineage>
</organism>
<feature type="region of interest" description="Disordered" evidence="5">
    <location>
        <begin position="610"/>
        <end position="683"/>
    </location>
</feature>
<dbReference type="GO" id="GO:0016192">
    <property type="term" value="P:vesicle-mediated transport"/>
    <property type="evidence" value="ECO:0007669"/>
    <property type="project" value="InterPro"/>
</dbReference>
<dbReference type="Gene3D" id="1.25.10.10">
    <property type="entry name" value="Leucine-rich Repeat Variant"/>
    <property type="match status" value="1"/>
</dbReference>
<comment type="subcellular location">
    <subcellularLocation>
        <location evidence="1">Endomembrane system</location>
    </subcellularLocation>
</comment>
<feature type="domain" description="Clathrin/coatomer adaptor adaptin-like N-terminal" evidence="6">
    <location>
        <begin position="73"/>
        <end position="336"/>
    </location>
</feature>
<dbReference type="InterPro" id="IPR050840">
    <property type="entry name" value="Adaptor_Complx_Large_Subunit"/>
</dbReference>
<dbReference type="InterPro" id="IPR016024">
    <property type="entry name" value="ARM-type_fold"/>
</dbReference>
<dbReference type="GO" id="GO:0012505">
    <property type="term" value="C:endomembrane system"/>
    <property type="evidence" value="ECO:0007669"/>
    <property type="project" value="UniProtKB-SubCell"/>
</dbReference>
<feature type="compositionally biased region" description="Low complexity" evidence="5">
    <location>
        <begin position="645"/>
        <end position="669"/>
    </location>
</feature>
<evidence type="ECO:0000259" key="6">
    <source>
        <dbReference type="Pfam" id="PF01602"/>
    </source>
</evidence>
<evidence type="ECO:0000256" key="4">
    <source>
        <dbReference type="ARBA" id="ARBA00023136"/>
    </source>
</evidence>
<evidence type="ECO:0000313" key="7">
    <source>
        <dbReference type="EMBL" id="KTB40611.1"/>
    </source>
</evidence>
<evidence type="ECO:0000256" key="2">
    <source>
        <dbReference type="ARBA" id="ARBA00022448"/>
    </source>
</evidence>
<protein>
    <submittedName>
        <fullName evidence="7">Putative ARM repeat-containing protein</fullName>
    </submittedName>
</protein>
<evidence type="ECO:0000256" key="5">
    <source>
        <dbReference type="SAM" id="MobiDB-lite"/>
    </source>
</evidence>
<dbReference type="InterPro" id="IPR011989">
    <property type="entry name" value="ARM-like"/>
</dbReference>
<accession>A0A0W0FW97</accession>
<dbReference type="eggNOG" id="KOG1062">
    <property type="taxonomic scope" value="Eukaryota"/>
</dbReference>
<name>A0A0W0FW97_MONRR</name>
<sequence>MDIPFVSSGASSGAHYALVRKVESETSPDVHIKNAVDSVLHDFKVNANIPLKRCREHLIMLLYCRTNASSGIVEGVSLNDALTHAITLVEAGNTIADKRIGYLFCSEVMPRNHDLQLMLVNTVRKDLESLHDPQICLALDHLISSPSEYVIPAVQTRLTDLMKHPSPNVRRRVLFAFKELSLYDANLLSVIAPDVSRRMKDPDSSVRTAALSIACRIFEVHEPARSLIHRTANELLRSTISTGIDRQKAGDSSVLKLFDTINVVGATEDNLSVISNVIRLASKQKDAALLHSILRLCPHLTALLASRELSPINYVRHLLTSRDPNDQFLFLSCLESVDPRFWAGTTPDIPSVLDQWEVEHVMRLLDSKDPLLRKMTVKLLNQIDSNIIASYYSRSLQQIPANLPPSHRAEYTCRLLEILELESGGEGEHYAREIEQLFQRVYSVNTEDKEVVLDSAVEKVLICIRQASGDWQIQCATTLLTRFLESKRVDPSMMVIISALSCEYCGKVSLSPDGLLLSLSSQLVFCPLPVQEACLLAMLRIAADCEYMPPSILNIIAKFQEQQDGRRIRLLCSKFLKLAQDRGTLVAVVRSAKGLTLPDFMRALQAYKIDPQSQPPSTAQSPSQKPEQLSPSKLRYTAYDPPTATPRLRGRSPSTSLSSRTSNVSSPNLKPRSPGLRPSLMPTGGDLTLAASSEEFEMSLMKLHVDVRESDSGSKQDLIVLDSPFISDPSNKEQLTRLQIDIEDYWNKFQSNNTRGWYEGTMQSLIERLQGAEDMRIDIVEAATQPFEGDVKLIVYPSNVLSPCAILRLRESEDDGCLWRLRGESSYCKKMKGLMAET</sequence>
<keyword evidence="2" id="KW-0813">Transport</keyword>
<dbReference type="SUPFAM" id="SSF48371">
    <property type="entry name" value="ARM repeat"/>
    <property type="match status" value="1"/>
</dbReference>
<proteinExistence type="predicted"/>
<dbReference type="Proteomes" id="UP000054988">
    <property type="component" value="Unassembled WGS sequence"/>
</dbReference>
<gene>
    <name evidence="7" type="ORF">WG66_6772</name>
</gene>
<dbReference type="AlphaFoldDB" id="A0A0W0FW97"/>